<dbReference type="AlphaFoldDB" id="A0A6V7NI04"/>
<name>A0A6V7NI04_ANACO</name>
<organism evidence="1">
    <name type="scientific">Ananas comosus var. bracteatus</name>
    <name type="common">red pineapple</name>
    <dbReference type="NCBI Taxonomy" id="296719"/>
    <lineage>
        <taxon>Eukaryota</taxon>
        <taxon>Viridiplantae</taxon>
        <taxon>Streptophyta</taxon>
        <taxon>Embryophyta</taxon>
        <taxon>Tracheophyta</taxon>
        <taxon>Spermatophyta</taxon>
        <taxon>Magnoliopsida</taxon>
        <taxon>Liliopsida</taxon>
        <taxon>Poales</taxon>
        <taxon>Bromeliaceae</taxon>
        <taxon>Bromelioideae</taxon>
        <taxon>Ananas</taxon>
    </lineage>
</organism>
<proteinExistence type="predicted"/>
<protein>
    <recommendedName>
        <fullName evidence="2">Retrovirus-related Pol polyprotein from transposon TNT 1-94</fullName>
    </recommendedName>
</protein>
<dbReference type="EMBL" id="LR862138">
    <property type="protein sequence ID" value="CAD1818064.1"/>
    <property type="molecule type" value="Genomic_DNA"/>
</dbReference>
<gene>
    <name evidence="1" type="ORF">CB5_LOCUS1275</name>
</gene>
<evidence type="ECO:0000313" key="1">
    <source>
        <dbReference type="EMBL" id="CAD1818064.1"/>
    </source>
</evidence>
<sequence>MTTKFEIQKFDRTNSFTLWQVKMRAVLTQQGLQKALLGKEKMPDSLTAEQKEEIDDKALTAIQLCLSDEVLREVLDEKTAAGLWLKLESLYMTKSLTNKLYLKQGLFILRMAEGTSM</sequence>
<accession>A0A6V7NI04</accession>
<evidence type="ECO:0008006" key="2">
    <source>
        <dbReference type="Google" id="ProtNLM"/>
    </source>
</evidence>
<reference evidence="1" key="1">
    <citation type="submission" date="2020-07" db="EMBL/GenBank/DDBJ databases">
        <authorList>
            <person name="Lin J."/>
        </authorList>
    </citation>
    <scope>NUCLEOTIDE SEQUENCE</scope>
</reference>
<dbReference type="Pfam" id="PF14223">
    <property type="entry name" value="Retrotran_gag_2"/>
    <property type="match status" value="1"/>
</dbReference>